<proteinExistence type="predicted"/>
<feature type="transmembrane region" description="Helical" evidence="1">
    <location>
        <begin position="20"/>
        <end position="36"/>
    </location>
</feature>
<organism evidence="2 3">
    <name type="scientific">Candidatus Methylobacter oryzae</name>
    <dbReference type="NCBI Taxonomy" id="2497749"/>
    <lineage>
        <taxon>Bacteria</taxon>
        <taxon>Pseudomonadati</taxon>
        <taxon>Pseudomonadota</taxon>
        <taxon>Gammaproteobacteria</taxon>
        <taxon>Methylococcales</taxon>
        <taxon>Methylococcaceae</taxon>
        <taxon>Methylobacter</taxon>
    </lineage>
</organism>
<name>A0ABY3CCK5_9GAMM</name>
<keyword evidence="3" id="KW-1185">Reference proteome</keyword>
<comment type="caution">
    <text evidence="2">The sequence shown here is derived from an EMBL/GenBank/DDBJ whole genome shotgun (WGS) entry which is preliminary data.</text>
</comment>
<reference evidence="2 3" key="1">
    <citation type="journal article" date="2019" name="Antonie Van Leeuwenhoek">
        <title>Description of 'Ca. Methylobacter oryzae' KRF1, a novel species from the environmentally important Methylobacter clade 2.</title>
        <authorList>
            <person name="Khatri K."/>
            <person name="Mohite J.A."/>
            <person name="Pandit P.S."/>
            <person name="Bahulikar R."/>
            <person name="Rahalkar M.C."/>
        </authorList>
    </citation>
    <scope>NUCLEOTIDE SEQUENCE [LARGE SCALE GENOMIC DNA]</scope>
    <source>
        <strain evidence="2 3">KRF1</strain>
    </source>
</reference>
<feature type="transmembrane region" description="Helical" evidence="1">
    <location>
        <begin position="43"/>
        <end position="62"/>
    </location>
</feature>
<sequence length="319" mass="37289">MNLKEINLKNLWHSFSDNAYHIYIAVTLLSVILSTFNFQKDIFYRMLLGFIGGYYIVLWWAFHKQSLRHVCELKNYENKAKYAEAIQWIHRSIHCARDAYRYLEACQITDDEDTKLQFEKTRFKQLLTTCLDSYFAAFQLCSGVSCRASIKVIGSGHNSDSDMYVKTLVRDSLSTQNCREYDGREDGQHKILKNTDYKQILERQIDYFFSNNLPLEGQSYENTSLPGGVNSYTEENWPLTYRSALVWPIRYAFCKDDLPEQTSLDKKRDQTLYGFLTIDCSDKDVFDKNYSIQMGAVLADALFPIMQSYRKIASLEQIK</sequence>
<dbReference type="Proteomes" id="UP000733744">
    <property type="component" value="Unassembled WGS sequence"/>
</dbReference>
<accession>A0ABY3CCK5</accession>
<evidence type="ECO:0000313" key="2">
    <source>
        <dbReference type="EMBL" id="TRW99824.1"/>
    </source>
</evidence>
<evidence type="ECO:0000256" key="1">
    <source>
        <dbReference type="SAM" id="Phobius"/>
    </source>
</evidence>
<evidence type="ECO:0000313" key="3">
    <source>
        <dbReference type="Proteomes" id="UP000733744"/>
    </source>
</evidence>
<dbReference type="RefSeq" id="WP_127030739.1">
    <property type="nucleotide sequence ID" value="NZ_RYFG02000053.1"/>
</dbReference>
<protein>
    <submittedName>
        <fullName evidence="2">Uncharacterized protein</fullName>
    </submittedName>
</protein>
<keyword evidence="1" id="KW-0472">Membrane</keyword>
<dbReference type="EMBL" id="RYFG02000053">
    <property type="protein sequence ID" value="TRW99824.1"/>
    <property type="molecule type" value="Genomic_DNA"/>
</dbReference>
<gene>
    <name evidence="2" type="ORF">EKO24_006585</name>
</gene>
<keyword evidence="1" id="KW-1133">Transmembrane helix</keyword>
<keyword evidence="1" id="KW-0812">Transmembrane</keyword>